<sequence>MNSSLRNKIIAAMGGGAIAIAAAMLGGHDGLEGRRYVAYRDVAGVITVCDGYTGKDIVPG</sequence>
<name>A0A5U2F5L6_SALER</name>
<reference evidence="4" key="1">
    <citation type="submission" date="2018-07" db="EMBL/GenBank/DDBJ databases">
        <authorList>
            <consortium name="GenomeTrakr network: Whole genome sequencing for foodborne pathogen traceback"/>
        </authorList>
    </citation>
    <scope>NUCLEOTIDE SEQUENCE</scope>
    <source>
        <strain evidence="4">CFSAN018538</strain>
    </source>
</reference>
<keyword evidence="3" id="KW-0472">Membrane</keyword>
<feature type="transmembrane region" description="Helical" evidence="3">
    <location>
        <begin position="9"/>
        <end position="27"/>
    </location>
</feature>
<comment type="caution">
    <text evidence="4">The sequence shown here is derived from an EMBL/GenBank/DDBJ whole genome shotgun (WGS) entry which is preliminary data.</text>
</comment>
<proteinExistence type="predicted"/>
<dbReference type="SUPFAM" id="SSF53955">
    <property type="entry name" value="Lysozyme-like"/>
    <property type="match status" value="1"/>
</dbReference>
<keyword evidence="1" id="KW-0929">Antimicrobial</keyword>
<evidence type="ECO:0000313" key="4">
    <source>
        <dbReference type="EMBL" id="EBP0013908.1"/>
    </source>
</evidence>
<organism evidence="4">
    <name type="scientific">Salmonella enterica</name>
    <name type="common">Salmonella choleraesuis</name>
    <dbReference type="NCBI Taxonomy" id="28901"/>
    <lineage>
        <taxon>Bacteria</taxon>
        <taxon>Pseudomonadati</taxon>
        <taxon>Pseudomonadota</taxon>
        <taxon>Gammaproteobacteria</taxon>
        <taxon>Enterobacterales</taxon>
        <taxon>Enterobacteriaceae</taxon>
        <taxon>Salmonella</taxon>
    </lineage>
</organism>
<dbReference type="GO" id="GO:0031640">
    <property type="term" value="P:killing of cells of another organism"/>
    <property type="evidence" value="ECO:0007669"/>
    <property type="project" value="UniProtKB-KW"/>
</dbReference>
<accession>A0A5U2F5L6</accession>
<dbReference type="GO" id="GO:0042742">
    <property type="term" value="P:defense response to bacterium"/>
    <property type="evidence" value="ECO:0007669"/>
    <property type="project" value="UniProtKB-KW"/>
</dbReference>
<evidence type="ECO:0000256" key="1">
    <source>
        <dbReference type="ARBA" id="ARBA00022529"/>
    </source>
</evidence>
<dbReference type="Gene3D" id="1.10.530.40">
    <property type="match status" value="1"/>
</dbReference>
<dbReference type="InterPro" id="IPR023347">
    <property type="entry name" value="Lysozyme_dom_sf"/>
</dbReference>
<dbReference type="InterPro" id="IPR023346">
    <property type="entry name" value="Lysozyme-like_dom_sf"/>
</dbReference>
<protein>
    <submittedName>
        <fullName evidence="4">Lysozyme</fullName>
    </submittedName>
</protein>
<gene>
    <name evidence="4" type="ORF">HX37_24950</name>
</gene>
<dbReference type="EMBL" id="AAGKHU010000179">
    <property type="protein sequence ID" value="EBP0013908.1"/>
    <property type="molecule type" value="Genomic_DNA"/>
</dbReference>
<evidence type="ECO:0000256" key="3">
    <source>
        <dbReference type="SAM" id="Phobius"/>
    </source>
</evidence>
<dbReference type="AlphaFoldDB" id="A0A5U2F5L6"/>
<evidence type="ECO:0000256" key="2">
    <source>
        <dbReference type="ARBA" id="ARBA00022638"/>
    </source>
</evidence>
<keyword evidence="2" id="KW-0081">Bacteriolytic enzyme</keyword>
<keyword evidence="3" id="KW-0812">Transmembrane</keyword>
<feature type="non-terminal residue" evidence="4">
    <location>
        <position position="60"/>
    </location>
</feature>
<keyword evidence="3" id="KW-1133">Transmembrane helix</keyword>
<dbReference type="GO" id="GO:0003796">
    <property type="term" value="F:lysozyme activity"/>
    <property type="evidence" value="ECO:0007669"/>
    <property type="project" value="InterPro"/>
</dbReference>